<accession>A0A4P9A293</accession>
<keyword evidence="1" id="KW-1133">Transmembrane helix</keyword>
<gene>
    <name evidence="2" type="ORF">FBF37_00045</name>
</gene>
<proteinExistence type="predicted"/>
<feature type="transmembrane region" description="Helical" evidence="1">
    <location>
        <begin position="195"/>
        <end position="217"/>
    </location>
</feature>
<sequence>MEWLKMRVRPQIRRSQWFAILTIGIFVGFFSGILINSTSVYAAEAQWKSDSLVVDGKTLKPVNDTARKKLLGRDSKDWVYEATEGNQSTVVFFAGNGNPRTATTAKYVKYALNGSTPTPAGEPEDIEVKQDSNPSEAECDVRGGTGWFICPISNGIASGIDEVYTWISDLMTTPAIDSSNNSSGVKVAWDIMRNIANAAFIIAFLIVIYSQLTSVGISNYGIKKLVPRVVIAAILVNLSFIICALMIDLSNIFGVALQDMFNEIRSQVSANGAFNGAPLPTWSDLVAMVLSGGAATAGVYGALAVTGGSLASAAYWLLPIIASILLTLTVVFIILAARQALLIILTVISPLAFVCYLLPGTEKFFEKWRNLMFTLVIFFPAFSVVFGGAQLAGMIILQNANSWIMVILGLAVQVSALAIAPLVFKLSGGVLGRVAGIVNNKNRGVIDRTKNWSRDRSQLAAHKNSLGKSDDELKKISGLRKMGRWANYRSRKFKTRSEAYQKRADAAYKLSRANQIADIESRAAADQLSLADVTTANAYEEMKVEGTPTPANLKKRGARRYETLQEEAQREARSIAIQGLRKNSIQRVNDYILANDLANQEDLRAQAGSVENMYFGNDRGSQRVWSTARSTITKANKESIENAMTILNAMNVSNDDMVELANGVSRRGLTVTDDIRYAAIHHVLGGKDAVAIQSLLQKTDFGALNDDFAQEYGDALLSNSAKPAWLGGAAAAAIKANKVDMNGPDYMRKLMLDNLNIGGLSTEAIVGSDLAYLKPLKEALSDQSFVSQINETGLDTLRKNLVLAQTDPRFSSRIGKTGGTIREISLSLGIKPEDLTS</sequence>
<dbReference type="EMBL" id="CP040004">
    <property type="protein sequence ID" value="QCT41881.1"/>
    <property type="molecule type" value="Genomic_DNA"/>
</dbReference>
<evidence type="ECO:0000256" key="1">
    <source>
        <dbReference type="SAM" id="Phobius"/>
    </source>
</evidence>
<feature type="transmembrane region" description="Helical" evidence="1">
    <location>
        <begin position="285"/>
        <end position="306"/>
    </location>
</feature>
<reference evidence="2 3" key="1">
    <citation type="submission" date="2019-04" db="EMBL/GenBank/DDBJ databases">
        <title>Saccharibacteria TM7 genomes.</title>
        <authorList>
            <person name="Bor B."/>
            <person name="He X."/>
            <person name="Chen T."/>
            <person name="Dewhirst F.E."/>
        </authorList>
    </citation>
    <scope>NUCLEOTIDE SEQUENCE [LARGE SCALE GENOMIC DNA]</scope>
    <source>
        <strain evidence="2 3">BB001</strain>
    </source>
</reference>
<organism evidence="2 3">
    <name type="scientific">Candidatus Nanosynbacter featherlites</name>
    <dbReference type="NCBI Taxonomy" id="2572088"/>
    <lineage>
        <taxon>Bacteria</taxon>
        <taxon>Candidatus Saccharimonadota</taxon>
        <taxon>Candidatus Saccharimonadia</taxon>
        <taxon>Candidatus Nanosynbacterales</taxon>
        <taxon>Candidatus Nanosynbacteraceae</taxon>
        <taxon>Candidatus Nanosynbacter</taxon>
    </lineage>
</organism>
<feature type="transmembrane region" description="Helical" evidence="1">
    <location>
        <begin position="229"/>
        <end position="247"/>
    </location>
</feature>
<keyword evidence="1" id="KW-0812">Transmembrane</keyword>
<dbReference type="AlphaFoldDB" id="A0A4P9A293"/>
<feature type="transmembrane region" description="Helical" evidence="1">
    <location>
        <begin position="340"/>
        <end position="359"/>
    </location>
</feature>
<dbReference type="KEGG" id="nft:FBF37_00045"/>
<feature type="transmembrane region" description="Helical" evidence="1">
    <location>
        <begin position="371"/>
        <end position="397"/>
    </location>
</feature>
<feature type="transmembrane region" description="Helical" evidence="1">
    <location>
        <begin position="313"/>
        <end position="334"/>
    </location>
</feature>
<dbReference type="OrthoDB" id="9799285at2"/>
<evidence type="ECO:0000313" key="2">
    <source>
        <dbReference type="EMBL" id="QCT41881.1"/>
    </source>
</evidence>
<dbReference type="RefSeq" id="WP_138078286.1">
    <property type="nucleotide sequence ID" value="NZ_CP040004.1"/>
</dbReference>
<keyword evidence="3" id="KW-1185">Reference proteome</keyword>
<evidence type="ECO:0000313" key="3">
    <source>
        <dbReference type="Proteomes" id="UP000310639"/>
    </source>
</evidence>
<dbReference type="Proteomes" id="UP000310639">
    <property type="component" value="Chromosome"/>
</dbReference>
<keyword evidence="1" id="KW-0472">Membrane</keyword>
<evidence type="ECO:0008006" key="4">
    <source>
        <dbReference type="Google" id="ProtNLM"/>
    </source>
</evidence>
<name>A0A4P9A293_9BACT</name>
<feature type="transmembrane region" description="Helical" evidence="1">
    <location>
        <begin position="403"/>
        <end position="424"/>
    </location>
</feature>
<protein>
    <recommendedName>
        <fullName evidence="4">Type IV secretion system protein</fullName>
    </recommendedName>
</protein>